<dbReference type="Pfam" id="PF16360">
    <property type="entry name" value="GTP-bdg_M"/>
    <property type="match status" value="1"/>
</dbReference>
<dbReference type="InterPro" id="IPR042108">
    <property type="entry name" value="GTPase_HflX_N_sf"/>
</dbReference>
<keyword evidence="1" id="KW-0479">Metal-binding</keyword>
<comment type="similarity">
    <text evidence="5">Belongs to the TRAFAC class OBG-HflX-like GTPase superfamily. HflX GTPase family.</text>
</comment>
<comment type="subcellular location">
    <subcellularLocation>
        <location evidence="5">Cytoplasm</location>
    </subcellularLocation>
    <text evidence="5">May associate with membranes.</text>
</comment>
<dbReference type="InterPro" id="IPR005225">
    <property type="entry name" value="Small_GTP-bd"/>
</dbReference>
<evidence type="ECO:0000256" key="3">
    <source>
        <dbReference type="ARBA" id="ARBA00022842"/>
    </source>
</evidence>
<name>A0ABY8PU10_9BACT</name>
<dbReference type="InterPro" id="IPR030394">
    <property type="entry name" value="G_HFLX_dom"/>
</dbReference>
<keyword evidence="6" id="KW-0175">Coiled coil</keyword>
<evidence type="ECO:0000256" key="6">
    <source>
        <dbReference type="SAM" id="Coils"/>
    </source>
</evidence>
<comment type="function">
    <text evidence="5">GTPase that associates with the 50S ribosomal subunit and may have a role during protein synthesis or ribosome biogenesis.</text>
</comment>
<dbReference type="Gene3D" id="3.40.50.300">
    <property type="entry name" value="P-loop containing nucleotide triphosphate hydrolases"/>
    <property type="match status" value="1"/>
</dbReference>
<feature type="domain" description="GTP-binding protein middle" evidence="9">
    <location>
        <begin position="115"/>
        <end position="197"/>
    </location>
</feature>
<dbReference type="EMBL" id="CP069362">
    <property type="protein sequence ID" value="WGS66121.1"/>
    <property type="molecule type" value="Genomic_DNA"/>
</dbReference>
<evidence type="ECO:0000259" key="8">
    <source>
        <dbReference type="Pfam" id="PF13167"/>
    </source>
</evidence>
<accession>A0ABY8PU10</accession>
<comment type="subunit">
    <text evidence="5">Monomer. Associates with the 50S ribosomal subunit.</text>
</comment>
<dbReference type="PANTHER" id="PTHR10229:SF0">
    <property type="entry name" value="GTP-BINDING PROTEIN 6-RELATED"/>
    <property type="match status" value="1"/>
</dbReference>
<keyword evidence="11" id="KW-1185">Reference proteome</keyword>
<evidence type="ECO:0000313" key="10">
    <source>
        <dbReference type="EMBL" id="WGS66121.1"/>
    </source>
</evidence>
<keyword evidence="5" id="KW-0963">Cytoplasm</keyword>
<dbReference type="Pfam" id="PF13167">
    <property type="entry name" value="GTP-bdg_N"/>
    <property type="match status" value="1"/>
</dbReference>
<feature type="coiled-coil region" evidence="6">
    <location>
        <begin position="169"/>
        <end position="199"/>
    </location>
</feature>
<keyword evidence="2 5" id="KW-0547">Nucleotide-binding</keyword>
<keyword evidence="3" id="KW-0460">Magnesium</keyword>
<evidence type="ECO:0000259" key="9">
    <source>
        <dbReference type="Pfam" id="PF16360"/>
    </source>
</evidence>
<dbReference type="SUPFAM" id="SSF52540">
    <property type="entry name" value="P-loop containing nucleoside triphosphate hydrolases"/>
    <property type="match status" value="1"/>
</dbReference>
<dbReference type="PANTHER" id="PTHR10229">
    <property type="entry name" value="GTP-BINDING PROTEIN HFLX"/>
    <property type="match status" value="1"/>
</dbReference>
<reference evidence="10 11" key="1">
    <citation type="submission" date="2021-02" db="EMBL/GenBank/DDBJ databases">
        <title>Characterization of Marinitoga sp. nov. str. BP5-C20A.</title>
        <authorList>
            <person name="Erauso G."/>
            <person name="Postec A."/>
        </authorList>
    </citation>
    <scope>NUCLEOTIDE SEQUENCE [LARGE SCALE GENOMIC DNA]</scope>
    <source>
        <strain evidence="10 11">BP5-C20A</strain>
    </source>
</reference>
<feature type="domain" description="G" evidence="7">
    <location>
        <begin position="205"/>
        <end position="324"/>
    </location>
</feature>
<feature type="domain" description="GTPase HflX N-terminal" evidence="8">
    <location>
        <begin position="23"/>
        <end position="111"/>
    </location>
</feature>
<dbReference type="Pfam" id="PF01926">
    <property type="entry name" value="MMR_HSR1"/>
    <property type="match status" value="1"/>
</dbReference>
<evidence type="ECO:0000256" key="5">
    <source>
        <dbReference type="HAMAP-Rule" id="MF_00900"/>
    </source>
</evidence>
<dbReference type="HAMAP" id="MF_00900">
    <property type="entry name" value="GTPase_HflX"/>
    <property type="match status" value="1"/>
</dbReference>
<evidence type="ECO:0000256" key="2">
    <source>
        <dbReference type="ARBA" id="ARBA00022741"/>
    </source>
</evidence>
<dbReference type="InterPro" id="IPR016496">
    <property type="entry name" value="GTPase_HflX"/>
</dbReference>
<evidence type="ECO:0000256" key="1">
    <source>
        <dbReference type="ARBA" id="ARBA00022723"/>
    </source>
</evidence>
<evidence type="ECO:0000313" key="11">
    <source>
        <dbReference type="Proteomes" id="UP001232493"/>
    </source>
</evidence>
<sequence>MNTNEFLNGIIVAVNIGEKDFDKQIEELKLLCENIGIKILTEIYQNRNHIDKKFYLGKGKFQEMLEIVKAYNADVIVFNDSLFNSQRKNIQEQLGEEIKIVDRNEVILEIFKRNARTAESKLQVELATLTYELPKLIGLGKELSRIGGGARGTGTGTRGSGETLLEYRRRNIKDRINYLKKQLKSLEQVREVKNKKRNESYIPQISILGYTSAGKSTLLKALSEDEKILVSQKLFSTLSTLSRKIHFPSGLSAIFSDTVGFIRKLPVELVESFKSTLDEINYADVIIELIDISEENFEDKMRVVDNIINDILKEEIPRIVVFNKIDKLSFEKIQHIKTLYPNALLVSAKSKESVHEFLLKLEDKLLEFNVIKSTKVFIEFNNMWKIEKLKNDIGIRKQKQLENGYEIEILAKENYLNKILKKQLNN</sequence>
<dbReference type="RefSeq" id="WP_320415418.1">
    <property type="nucleotide sequence ID" value="NZ_CP069362.1"/>
</dbReference>
<proteinExistence type="inferred from homology"/>
<dbReference type="InterPro" id="IPR006073">
    <property type="entry name" value="GTP-bd"/>
</dbReference>
<keyword evidence="4 5" id="KW-0342">GTP-binding</keyword>
<dbReference type="PIRSF" id="PIRSF006809">
    <property type="entry name" value="GTP-binding_hflX_prd"/>
    <property type="match status" value="1"/>
</dbReference>
<dbReference type="Gene3D" id="6.10.250.2860">
    <property type="match status" value="1"/>
</dbReference>
<dbReference type="NCBIfam" id="TIGR00231">
    <property type="entry name" value="small_GTP"/>
    <property type="match status" value="1"/>
</dbReference>
<dbReference type="InterPro" id="IPR027417">
    <property type="entry name" value="P-loop_NTPase"/>
</dbReference>
<evidence type="ECO:0000256" key="4">
    <source>
        <dbReference type="ARBA" id="ARBA00023134"/>
    </source>
</evidence>
<dbReference type="InterPro" id="IPR025121">
    <property type="entry name" value="GTPase_HflX_N"/>
</dbReference>
<organism evidence="10 11">
    <name type="scientific">Marinitoga aeolica</name>
    <dbReference type="NCBI Taxonomy" id="2809031"/>
    <lineage>
        <taxon>Bacteria</taxon>
        <taxon>Thermotogati</taxon>
        <taxon>Thermotogota</taxon>
        <taxon>Thermotogae</taxon>
        <taxon>Petrotogales</taxon>
        <taxon>Petrotogaceae</taxon>
        <taxon>Marinitoga</taxon>
    </lineage>
</organism>
<gene>
    <name evidence="5 10" type="primary">hflX</name>
    <name evidence="10" type="ORF">JRV97_11360</name>
</gene>
<dbReference type="InterPro" id="IPR032305">
    <property type="entry name" value="GTP-bd_M"/>
</dbReference>
<dbReference type="Gene3D" id="3.40.50.11060">
    <property type="entry name" value="GTPase HflX, N-terminal domain"/>
    <property type="match status" value="1"/>
</dbReference>
<evidence type="ECO:0000259" key="7">
    <source>
        <dbReference type="Pfam" id="PF01926"/>
    </source>
</evidence>
<dbReference type="CDD" id="cd01878">
    <property type="entry name" value="HflX"/>
    <property type="match status" value="1"/>
</dbReference>
<protein>
    <recommendedName>
        <fullName evidence="5">GTPase HflX</fullName>
    </recommendedName>
    <alternativeName>
        <fullName evidence="5">GTP-binding protein HflX</fullName>
    </alternativeName>
</protein>
<dbReference type="Proteomes" id="UP001232493">
    <property type="component" value="Chromosome"/>
</dbReference>
<dbReference type="NCBIfam" id="TIGR03156">
    <property type="entry name" value="GTP_HflX"/>
    <property type="match status" value="1"/>
</dbReference>